<sequence length="260" mass="29066">MGILFEIEYIDNSLYEGKFFMDTLRFGLDGHSLKHFQFGVSNTSDPGILGLGSKSLESATTEYDNLPWTLQKAGITSKACYSLYLNPDRESGSIVFGGIDTAKFSGRLKEYPIYGGASDLAIYLSSLIIGDKVIPVESPYAFDSGSSIGFVGKELMYALDMIFKATIKEEEGIGYRFVDCKQPDDIYLVFSFDDNNISIPYADLILPKDGFCILGLAYFNDYQILGHVFMRHTYMYFDLTENTISLAQALFSKKSNIITF</sequence>
<evidence type="ECO:0000259" key="3">
    <source>
        <dbReference type="PROSITE" id="PS51767"/>
    </source>
</evidence>
<dbReference type="InterPro" id="IPR021109">
    <property type="entry name" value="Peptidase_aspartic_dom_sf"/>
</dbReference>
<evidence type="ECO:0000313" key="4">
    <source>
        <dbReference type="EMBL" id="OBA22825.1"/>
    </source>
</evidence>
<keyword evidence="2" id="KW-1015">Disulfide bond</keyword>
<proteinExistence type="inferred from homology"/>
<dbReference type="Pfam" id="PF00026">
    <property type="entry name" value="Asp"/>
    <property type="match status" value="1"/>
</dbReference>
<reference evidence="4 5" key="1">
    <citation type="submission" date="2016-05" db="EMBL/GenBank/DDBJ databases">
        <title>Comparative genomics of biotechnologically important yeasts.</title>
        <authorList>
            <consortium name="DOE Joint Genome Institute"/>
            <person name="Riley R."/>
            <person name="Haridas S."/>
            <person name="Wolfe K.H."/>
            <person name="Lopes M.R."/>
            <person name="Hittinger C.T."/>
            <person name="Goker M."/>
            <person name="Salamov A."/>
            <person name="Wisecaver J."/>
            <person name="Long T.M."/>
            <person name="Aerts A.L."/>
            <person name="Barry K."/>
            <person name="Choi C."/>
            <person name="Clum A."/>
            <person name="Coughlan A.Y."/>
            <person name="Deshpande S."/>
            <person name="Douglass A.P."/>
            <person name="Hanson S.J."/>
            <person name="Klenk H.-P."/>
            <person name="LaButti K."/>
            <person name="Lapidus A."/>
            <person name="Lindquist E."/>
            <person name="Lipzen A."/>
            <person name="Meier-kolthoff J.P."/>
            <person name="Ohm R.A."/>
            <person name="Otillar R.P."/>
            <person name="Pangilinan J."/>
            <person name="Peng Y."/>
            <person name="Rokas A."/>
            <person name="Rosa C.A."/>
            <person name="Scheuner C."/>
            <person name="Sibirny A.A."/>
            <person name="Slot J.C."/>
            <person name="Stielow J.B."/>
            <person name="Sun H."/>
            <person name="Kurtzman C.P."/>
            <person name="Blackwell M."/>
            <person name="Grigoriev I.V."/>
            <person name="Jeffries T.W."/>
        </authorList>
    </citation>
    <scope>NUCLEOTIDE SEQUENCE [LARGE SCALE GENOMIC DNA]</scope>
    <source>
        <strain evidence="4 5">NRRL YB-4993</strain>
    </source>
</reference>
<evidence type="ECO:0000256" key="1">
    <source>
        <dbReference type="ARBA" id="ARBA00007447"/>
    </source>
</evidence>
<dbReference type="AlphaFoldDB" id="A0A1A0HFR2"/>
<comment type="caution">
    <text evidence="4">The sequence shown here is derived from an EMBL/GenBank/DDBJ whole genome shotgun (WGS) entry which is preliminary data.</text>
</comment>
<keyword evidence="4" id="KW-0645">Protease</keyword>
<dbReference type="InterPro" id="IPR001461">
    <property type="entry name" value="Aspartic_peptidase_A1"/>
</dbReference>
<dbReference type="InterPro" id="IPR033121">
    <property type="entry name" value="PEPTIDASE_A1"/>
</dbReference>
<feature type="domain" description="Peptidase A1" evidence="3">
    <location>
        <begin position="1"/>
        <end position="247"/>
    </location>
</feature>
<keyword evidence="4" id="KW-0378">Hydrolase</keyword>
<keyword evidence="5" id="KW-1185">Reference proteome</keyword>
<evidence type="ECO:0000313" key="5">
    <source>
        <dbReference type="Proteomes" id="UP000092555"/>
    </source>
</evidence>
<dbReference type="STRING" id="869754.A0A1A0HFR2"/>
<dbReference type="PRINTS" id="PR00792">
    <property type="entry name" value="PEPSIN"/>
</dbReference>
<dbReference type="Proteomes" id="UP000092555">
    <property type="component" value="Unassembled WGS sequence"/>
</dbReference>
<dbReference type="RefSeq" id="XP_018713306.1">
    <property type="nucleotide sequence ID" value="XM_018855198.1"/>
</dbReference>
<dbReference type="GO" id="GO:0004190">
    <property type="term" value="F:aspartic-type endopeptidase activity"/>
    <property type="evidence" value="ECO:0007669"/>
    <property type="project" value="InterPro"/>
</dbReference>
<protein>
    <submittedName>
        <fullName evidence="4">Acid protease</fullName>
    </submittedName>
</protein>
<dbReference type="PROSITE" id="PS51767">
    <property type="entry name" value="PEPTIDASE_A1"/>
    <property type="match status" value="1"/>
</dbReference>
<comment type="similarity">
    <text evidence="1">Belongs to the peptidase A1 family.</text>
</comment>
<accession>A0A1A0HFR2</accession>
<dbReference type="Gene3D" id="2.40.70.10">
    <property type="entry name" value="Acid Proteases"/>
    <property type="match status" value="2"/>
</dbReference>
<gene>
    <name evidence="4" type="ORF">METBIDRAFT_228201</name>
</gene>
<organism evidence="4 5">
    <name type="scientific">Metschnikowia bicuspidata var. bicuspidata NRRL YB-4993</name>
    <dbReference type="NCBI Taxonomy" id="869754"/>
    <lineage>
        <taxon>Eukaryota</taxon>
        <taxon>Fungi</taxon>
        <taxon>Dikarya</taxon>
        <taxon>Ascomycota</taxon>
        <taxon>Saccharomycotina</taxon>
        <taxon>Pichiomycetes</taxon>
        <taxon>Metschnikowiaceae</taxon>
        <taxon>Metschnikowia</taxon>
    </lineage>
</organism>
<dbReference type="OrthoDB" id="771136at2759"/>
<dbReference type="GeneID" id="30028174"/>
<evidence type="ECO:0000256" key="2">
    <source>
        <dbReference type="ARBA" id="ARBA00023157"/>
    </source>
</evidence>
<dbReference type="PANTHER" id="PTHR47966:SF65">
    <property type="entry name" value="ASPARTIC-TYPE ENDOPEPTIDASE"/>
    <property type="match status" value="1"/>
</dbReference>
<dbReference type="SUPFAM" id="SSF50630">
    <property type="entry name" value="Acid proteases"/>
    <property type="match status" value="1"/>
</dbReference>
<dbReference type="PANTHER" id="PTHR47966">
    <property type="entry name" value="BETA-SITE APP-CLEAVING ENZYME, ISOFORM A-RELATED"/>
    <property type="match status" value="1"/>
</dbReference>
<dbReference type="EMBL" id="LXTC01000001">
    <property type="protein sequence ID" value="OBA22825.1"/>
    <property type="molecule type" value="Genomic_DNA"/>
</dbReference>
<dbReference type="GO" id="GO:0006508">
    <property type="term" value="P:proteolysis"/>
    <property type="evidence" value="ECO:0007669"/>
    <property type="project" value="UniProtKB-KW"/>
</dbReference>
<name>A0A1A0HFR2_9ASCO</name>